<dbReference type="PRINTS" id="PR01217">
    <property type="entry name" value="PRICHEXTENSN"/>
</dbReference>
<feature type="compositionally biased region" description="Polar residues" evidence="1">
    <location>
        <begin position="566"/>
        <end position="588"/>
    </location>
</feature>
<feature type="compositionally biased region" description="Polar residues" evidence="1">
    <location>
        <begin position="242"/>
        <end position="252"/>
    </location>
</feature>
<feature type="compositionally biased region" description="Pro residues" evidence="1">
    <location>
        <begin position="300"/>
        <end position="325"/>
    </location>
</feature>
<feature type="compositionally biased region" description="Low complexity" evidence="1">
    <location>
        <begin position="517"/>
        <end position="526"/>
    </location>
</feature>
<feature type="compositionally biased region" description="Basic residues" evidence="1">
    <location>
        <begin position="353"/>
        <end position="376"/>
    </location>
</feature>
<protein>
    <submittedName>
        <fullName evidence="2">Uncharacterized protein</fullName>
    </submittedName>
</protein>
<feature type="compositionally biased region" description="Pro residues" evidence="1">
    <location>
        <begin position="167"/>
        <end position="195"/>
    </location>
</feature>
<feature type="compositionally biased region" description="Pro residues" evidence="1">
    <location>
        <begin position="35"/>
        <end position="45"/>
    </location>
</feature>
<accession>A0A7S0H702</accession>
<feature type="region of interest" description="Disordered" evidence="1">
    <location>
        <begin position="112"/>
        <end position="604"/>
    </location>
</feature>
<feature type="compositionally biased region" description="Low complexity" evidence="1">
    <location>
        <begin position="409"/>
        <end position="425"/>
    </location>
</feature>
<evidence type="ECO:0000256" key="1">
    <source>
        <dbReference type="SAM" id="MobiDB-lite"/>
    </source>
</evidence>
<proteinExistence type="predicted"/>
<feature type="compositionally biased region" description="Pro residues" evidence="1">
    <location>
        <begin position="150"/>
        <end position="159"/>
    </location>
</feature>
<feature type="compositionally biased region" description="Basic and acidic residues" evidence="1">
    <location>
        <begin position="451"/>
        <end position="467"/>
    </location>
</feature>
<reference evidence="2" key="1">
    <citation type="submission" date="2021-01" db="EMBL/GenBank/DDBJ databases">
        <authorList>
            <person name="Corre E."/>
            <person name="Pelletier E."/>
            <person name="Niang G."/>
            <person name="Scheremetjew M."/>
            <person name="Finn R."/>
            <person name="Kale V."/>
            <person name="Holt S."/>
            <person name="Cochrane G."/>
            <person name="Meng A."/>
            <person name="Brown T."/>
            <person name="Cohen L."/>
        </authorList>
    </citation>
    <scope>NUCLEOTIDE SEQUENCE</scope>
    <source>
        <strain evidence="2">CCMP2058</strain>
    </source>
</reference>
<feature type="compositionally biased region" description="Basic and acidic residues" evidence="1">
    <location>
        <begin position="49"/>
        <end position="72"/>
    </location>
</feature>
<feature type="region of interest" description="Disordered" evidence="1">
    <location>
        <begin position="28"/>
        <end position="100"/>
    </location>
</feature>
<feature type="compositionally biased region" description="Polar residues" evidence="1">
    <location>
        <begin position="114"/>
        <end position="133"/>
    </location>
</feature>
<dbReference type="AlphaFoldDB" id="A0A7S0H702"/>
<gene>
    <name evidence="2" type="ORF">LAMO00422_LOCUS22650</name>
</gene>
<feature type="compositionally biased region" description="Pro residues" evidence="1">
    <location>
        <begin position="204"/>
        <end position="216"/>
    </location>
</feature>
<name>A0A7S0H702_9EUKA</name>
<organism evidence="2">
    <name type="scientific">Amorphochlora amoebiformis</name>
    <dbReference type="NCBI Taxonomy" id="1561963"/>
    <lineage>
        <taxon>Eukaryota</taxon>
        <taxon>Sar</taxon>
        <taxon>Rhizaria</taxon>
        <taxon>Cercozoa</taxon>
        <taxon>Chlorarachniophyceae</taxon>
        <taxon>Amorphochlora</taxon>
    </lineage>
</organism>
<dbReference type="EMBL" id="HBEM01033179">
    <property type="protein sequence ID" value="CAD8463687.1"/>
    <property type="molecule type" value="Transcribed_RNA"/>
</dbReference>
<evidence type="ECO:0000313" key="2">
    <source>
        <dbReference type="EMBL" id="CAD8463687.1"/>
    </source>
</evidence>
<feature type="compositionally biased region" description="Polar residues" evidence="1">
    <location>
        <begin position="541"/>
        <end position="554"/>
    </location>
</feature>
<sequence length="655" mass="71845">MSGGGHVKGSSSVQMRKEYFEKMFRENGGNMRVPSLPPEVPPRPNSPLFRERSSHHLLRTFERDCREEKIDIPKTPPPRQARRVKKNHYSGGDKSGIFGFPMMSDLQKFAVTSAPDSLKSSQSDLQITDSKVTSPKHPKSQPSACKPSRPKPPPPPRPQVPLMSPKTNPPPIPTTKPPSGKPTIPKIPPKPPSPNINPKRRPRPPPPPAHRVPPLPPKRERGPSSPPDVRTKMRSGFPLIKRSQTISVNQATSHDEKTTLDQRALPPKPKRSVPPPPSLPRRPTVLASNAKARTRVKKAPPIPPRKSASVPPPRMPRSSNPPPSPNRKSPAFPRVTSTPNPSSHSREISPRSRPPHPRSPRGHSPRPRPPHPRSPRKSSNAKTMGTPMKPSTRIEKPNTVSRVLSHILTSQKSSSSPSMKPPTRSAPAMEPMTPPSRRFRNRAISTPFQRSVDKPKVPSRSGREKLARVMRQLTMRKEFKSESPPPPLSVSPEPRPRNSRKPLADQDLHDVVPPAPRSSVSSRRQSLATLSLISPAMKRSSVGNITPNASTSRTPDGRTRARNVRMRSNSSPTTPDHTRKSLGSSKSSFVIPEEDEEQVAKSDSAITSLNEKAASILGLDRRGSIEAASVLGLDSRASIDSSASGDVESLMRVHA</sequence>